<evidence type="ECO:0000313" key="1">
    <source>
        <dbReference type="EMBL" id="KAK7502067.1"/>
    </source>
</evidence>
<dbReference type="AlphaFoldDB" id="A0ABD0LRJ7"/>
<gene>
    <name evidence="1" type="ORF">BaRGS_00006819</name>
</gene>
<accession>A0ABD0LRJ7</accession>
<comment type="caution">
    <text evidence="1">The sequence shown here is derived from an EMBL/GenBank/DDBJ whole genome shotgun (WGS) entry which is preliminary data.</text>
</comment>
<organism evidence="1 2">
    <name type="scientific">Batillaria attramentaria</name>
    <dbReference type="NCBI Taxonomy" id="370345"/>
    <lineage>
        <taxon>Eukaryota</taxon>
        <taxon>Metazoa</taxon>
        <taxon>Spiralia</taxon>
        <taxon>Lophotrochozoa</taxon>
        <taxon>Mollusca</taxon>
        <taxon>Gastropoda</taxon>
        <taxon>Caenogastropoda</taxon>
        <taxon>Sorbeoconcha</taxon>
        <taxon>Cerithioidea</taxon>
        <taxon>Batillariidae</taxon>
        <taxon>Batillaria</taxon>
    </lineage>
</organism>
<protein>
    <submittedName>
        <fullName evidence="1">Uncharacterized protein</fullName>
    </submittedName>
</protein>
<proteinExistence type="predicted"/>
<keyword evidence="2" id="KW-1185">Reference proteome</keyword>
<reference evidence="1 2" key="1">
    <citation type="journal article" date="2023" name="Sci. Data">
        <title>Genome assembly of the Korean intertidal mud-creeper Batillaria attramentaria.</title>
        <authorList>
            <person name="Patra A.K."/>
            <person name="Ho P.T."/>
            <person name="Jun S."/>
            <person name="Lee S.J."/>
            <person name="Kim Y."/>
            <person name="Won Y.J."/>
        </authorList>
    </citation>
    <scope>NUCLEOTIDE SEQUENCE [LARGE SCALE GENOMIC DNA]</scope>
    <source>
        <strain evidence="1">Wonlab-2016</strain>
    </source>
</reference>
<sequence>MSAETDVLTVHDHAADKNSPSVPLQEIWRLQLPSPNKGKVMSKTLLPISKTMKIMLRFFNPGRTSLMYVNCGSAIAHHIECYTQSQHFVQAVVAACKISSVILPPFLF</sequence>
<evidence type="ECO:0000313" key="2">
    <source>
        <dbReference type="Proteomes" id="UP001519460"/>
    </source>
</evidence>
<dbReference type="EMBL" id="JACVVK020000028">
    <property type="protein sequence ID" value="KAK7502067.1"/>
    <property type="molecule type" value="Genomic_DNA"/>
</dbReference>
<name>A0ABD0LRJ7_9CAEN</name>
<dbReference type="Proteomes" id="UP001519460">
    <property type="component" value="Unassembled WGS sequence"/>
</dbReference>